<dbReference type="EMBL" id="CP024634">
    <property type="protein sequence ID" value="AYQ55813.1"/>
    <property type="molecule type" value="Genomic_DNA"/>
</dbReference>
<proteinExistence type="predicted"/>
<name>A0A3G3IIZ1_9GAMM</name>
<dbReference type="PRINTS" id="PR01185">
    <property type="entry name" value="INTEGRINA"/>
</dbReference>
<dbReference type="Gene3D" id="2.60.40.60">
    <property type="entry name" value="Cadherins"/>
    <property type="match status" value="1"/>
</dbReference>
<dbReference type="PROSITE" id="PS51470">
    <property type="entry name" value="FG_GAP"/>
    <property type="match status" value="12"/>
</dbReference>
<dbReference type="GO" id="GO:0007155">
    <property type="term" value="P:cell adhesion"/>
    <property type="evidence" value="ECO:0007669"/>
    <property type="project" value="InterPro"/>
</dbReference>
<dbReference type="SUPFAM" id="SSF49313">
    <property type="entry name" value="Cadherin-like"/>
    <property type="match status" value="1"/>
</dbReference>
<gene>
    <name evidence="5" type="ORF">MS2017_0046</name>
</gene>
<evidence type="ECO:0000313" key="6">
    <source>
        <dbReference type="Proteomes" id="UP000278334"/>
    </source>
</evidence>
<keyword evidence="2" id="KW-0677">Repeat</keyword>
<protein>
    <submittedName>
        <fullName evidence="5">Adhesin</fullName>
    </submittedName>
</protein>
<evidence type="ECO:0000256" key="3">
    <source>
        <dbReference type="ARBA" id="ARBA00022801"/>
    </source>
</evidence>
<dbReference type="InterPro" id="IPR013517">
    <property type="entry name" value="FG-GAP"/>
</dbReference>
<dbReference type="InterPro" id="IPR015919">
    <property type="entry name" value="Cadherin-like_sf"/>
</dbReference>
<keyword evidence="3" id="KW-0378">Hydrolase</keyword>
<reference evidence="5 6" key="1">
    <citation type="submission" date="2017-11" db="EMBL/GenBank/DDBJ databases">
        <title>Genome sequence of the bacterial symbiont EPR9N from a vent mussel Bathymodiolus thermophilus.</title>
        <authorList>
            <person name="Won Y.-J."/>
        </authorList>
    </citation>
    <scope>NUCLEOTIDE SEQUENCE [LARGE SCALE GENOMIC DNA]</scope>
    <source>
        <strain evidence="5 6">EPR9N</strain>
    </source>
</reference>
<dbReference type="SUPFAM" id="SSF69318">
    <property type="entry name" value="Integrin alpha N-terminal domain"/>
    <property type="match status" value="4"/>
</dbReference>
<evidence type="ECO:0000256" key="4">
    <source>
        <dbReference type="ARBA" id="ARBA00023180"/>
    </source>
</evidence>
<keyword evidence="4" id="KW-0325">Glycoprotein</keyword>
<evidence type="ECO:0000256" key="1">
    <source>
        <dbReference type="ARBA" id="ARBA00022729"/>
    </source>
</evidence>
<sequence>MKKSQITTQQNKAQKITNQLNKEVLTLTKGTHHIQPQTGIAYQLNPKDFNAKKTSLIAKRVNDDLEVTFAESILIFDNYFTLCKTDLSCLVSLPTEDGGLYHVVADTFFTLEDGTQVVYFYGEQSIVATESSATSTDGNQSFSDVIASNIGIVAAVVVAAVVVASSGSDGDGDDTTQPLAIALTNDAGSSNSDGISKNGEITIKHLKSGDTWEYSTDGGNSFISGTGNSFVLASGTYGANDIQVKVSGSATIIKYASSITIDTLAPSFTSAATAKVEANTEASTTIYTAATDDNTVTYTLKAGEQQDKFTISNTGELKYKQAQTQAGTHTVTIIATDIAGNTAEKTVSVSVVDIGLSTSITWSNIGTDNIINTAEMATATLSGTVSVIGTVSSISVSSIVFKQGDTTVHVITTNLPAIVNNTWTLANNSAWTSKLTQGDYTVTINLAGKNSDNQDVTGVDSTTIKVDMAPPVQPTFILADDTGALDDDKVTKIGTITVASLEEGATWQYSTNGGTNWTNGTGTSFTLAEGTHAIDAIQVKQTNVAGNVSSVVKNAGAIVVDTSDPLFAGASTANVAMNTDITTIVYDAQASNLNGGNADDGITYSIKNASTSKFAITTDTGIVTYKAIQTTVHSDTVTIIATDVAGNATERVVTVSVRGSIAQGFVMNGESAEDHSGSPVSSAGDVNGDGLDDLIVGAFQADPANKSNAGKSYVVFGKVDETAINLSAIASGTGGFVMNGESAGDNSGFSVSSAGDVNGDGLDDLIIGAYQNRAGKSYVVFGKTDGSAVNLSVIAAGTGGFVINGESGGIDGESSGDYSGYSASSAGDVNGDGLDDLIVGAFHADSSGTNNAGKSYVVFGKTNESAVNLSVIAAGTGGFVINGENVDDWSGYSVSSAGDVNGDGLDDLIVGAFQADPASKSKAGKSYVIFGKTDETSVDLSKIASGTGGFVINGENIDDWSGRSVSSAGDVNGDGLDDLIVGAYLADPSGTNDAGESYVVFGKKDKAAVDLSVIALGTGGFVINGENAEDYSGISVSSAGDVNGDGLDDLIVGAHYADLDNKSKAGKSYVVFGKTNGSAVDLSAIASGTGGFVINGENTEDFSGRSVSSAGDVNGDGLDDLIIGAFQADPSSKNKAGKSYVVFGKTDTKAVDLADVSTGKGVVAHTIDFQGNDDDNTLTGTSADELFVAGLGDDTLIGNGGTDVFNAGAGNDTIVINADNLAKLSSKVLSSDLLARVDGGGNTDTLKLAGADLNLDLTQIDNGRIQDIEIIDLTGSGNNTLTLNLNDLLDISSSTNVLKVVGNSGDKVEVKTLGFEKSNATEVANGITYDIYSHASAFTAKLWLAQNLTVSLPSIAQGFVMNGESADDESGYSASSAGDVNGDGLDDLIVGARYADPANKSNAGKTYVVFGKTNESAVDLSAIASGTGGFVIGGESARDNSGYSVSSAGDVNGDGLDDLIIGVFLAGPDKAGKSYVVFGKTNSSAVDLSAIASGTGGFVIGGESAWDSSGHSVSSAGDVNGDGLDDLIVGADHADPANKSAAGKSYVVFGKTNASAINLSAIASGTGGFVMNGENANDFSAFSVSSAGDVNGDGLDDLIVGAFFAGFDAYYGTGKSYVVFGKKDKVAVDLSIIASGTGGFVINGENTNDLSGRSVSSAGDVNGDGLDDLIVGAYQADPDNKSNAGKTYVVFGKTDKDAVNLSTLGTGGFVINGENADDSSGNSVSSAGDVNGDGLDDLIVGAYQADPDNKSNAGKSYVVFGKTNGSAVDLSVIAAGTGGFVINGESANDNSGVSVSSAGDVNGDGLDDLIVGASWADPSSKESAGKSYVVFGKTDTKAIDLTDISAGNGVAAHAIDFQGNGENNILTGTSADELFVAGLGNDVLTGNGGADVFNAGKGDDTIVINADNLAKLSSKVLSSDLLARVDGGGNTDTLKLAGADLNLDLTQIDNGRIQDIEIIDLTGSGNNTLKLNLNDLLDISSSTNVLKVIGDAGDKVDIELSNNAFAKDSTKTEDGITYDIYNNVNAADTVELWVEQDLAVF</sequence>
<accession>A0A3G3IIZ1</accession>
<organism evidence="5 6">
    <name type="scientific">Bathymodiolus thermophilus thioautotrophic gill symbiont</name>
    <dbReference type="NCBI Taxonomy" id="2360"/>
    <lineage>
        <taxon>Bacteria</taxon>
        <taxon>Pseudomonadati</taxon>
        <taxon>Pseudomonadota</taxon>
        <taxon>Gammaproteobacteria</taxon>
        <taxon>sulfur-oxidizing symbionts</taxon>
    </lineage>
</organism>
<dbReference type="PANTHER" id="PTHR23221:SF7">
    <property type="entry name" value="PHOSPHATIDYLINOSITOL-GLYCAN-SPECIFIC PHOSPHOLIPASE D"/>
    <property type="match status" value="1"/>
</dbReference>
<dbReference type="SMART" id="SM00191">
    <property type="entry name" value="Int_alpha"/>
    <property type="match status" value="14"/>
</dbReference>
<dbReference type="CDD" id="cd11304">
    <property type="entry name" value="Cadherin_repeat"/>
    <property type="match status" value="1"/>
</dbReference>
<evidence type="ECO:0000313" key="5">
    <source>
        <dbReference type="EMBL" id="AYQ55813.1"/>
    </source>
</evidence>
<dbReference type="GO" id="GO:0005509">
    <property type="term" value="F:calcium ion binding"/>
    <property type="evidence" value="ECO:0007669"/>
    <property type="project" value="InterPro"/>
</dbReference>
<dbReference type="RefSeq" id="WP_164707546.1">
    <property type="nucleotide sequence ID" value="NZ_CP024634.1"/>
</dbReference>
<dbReference type="Pfam" id="PF00353">
    <property type="entry name" value="HemolysinCabind"/>
    <property type="match status" value="2"/>
</dbReference>
<dbReference type="Gene3D" id="2.130.10.130">
    <property type="entry name" value="Integrin alpha, N-terminal"/>
    <property type="match status" value="8"/>
</dbReference>
<dbReference type="KEGG" id="bthg:MS2017_0046"/>
<keyword evidence="1" id="KW-0732">Signal</keyword>
<dbReference type="InterPro" id="IPR013519">
    <property type="entry name" value="Int_alpha_beta-p"/>
</dbReference>
<dbReference type="GO" id="GO:0016787">
    <property type="term" value="F:hydrolase activity"/>
    <property type="evidence" value="ECO:0007669"/>
    <property type="project" value="UniProtKB-KW"/>
</dbReference>
<dbReference type="PANTHER" id="PTHR23221">
    <property type="entry name" value="GLYCOSYLPHOSPHATIDYLINOSITOL PHOSPHOLIPASE D"/>
    <property type="match status" value="1"/>
</dbReference>
<evidence type="ECO:0000256" key="2">
    <source>
        <dbReference type="ARBA" id="ARBA00022737"/>
    </source>
</evidence>
<dbReference type="InterPro" id="IPR001343">
    <property type="entry name" value="Hemolysn_Ca-bd"/>
</dbReference>
<dbReference type="InterPro" id="IPR000413">
    <property type="entry name" value="Integrin_alpha"/>
</dbReference>
<dbReference type="Pfam" id="PF01839">
    <property type="entry name" value="FG-GAP"/>
    <property type="match status" value="14"/>
</dbReference>
<dbReference type="GO" id="GO:0008305">
    <property type="term" value="C:integrin complex"/>
    <property type="evidence" value="ECO:0007669"/>
    <property type="project" value="InterPro"/>
</dbReference>
<dbReference type="InterPro" id="IPR028994">
    <property type="entry name" value="Integrin_alpha_N"/>
</dbReference>
<dbReference type="Proteomes" id="UP000278334">
    <property type="component" value="Chromosome"/>
</dbReference>